<reference evidence="2" key="1">
    <citation type="submission" date="2023-10" db="EMBL/GenBank/DDBJ databases">
        <title>Genome assemblies of two species of porcelain crab, Petrolisthes cinctipes and Petrolisthes manimaculis (Anomura: Porcellanidae).</title>
        <authorList>
            <person name="Angst P."/>
        </authorList>
    </citation>
    <scope>NUCLEOTIDE SEQUENCE</scope>
    <source>
        <strain evidence="2">PB745_01</strain>
        <tissue evidence="2">Gill</tissue>
    </source>
</reference>
<evidence type="ECO:0000256" key="1">
    <source>
        <dbReference type="SAM" id="MobiDB-lite"/>
    </source>
</evidence>
<dbReference type="Proteomes" id="UP001286313">
    <property type="component" value="Unassembled WGS sequence"/>
</dbReference>
<accession>A0AAE1EZF2</accession>
<comment type="caution">
    <text evidence="2">The sequence shown here is derived from an EMBL/GenBank/DDBJ whole genome shotgun (WGS) entry which is preliminary data.</text>
</comment>
<evidence type="ECO:0000313" key="2">
    <source>
        <dbReference type="EMBL" id="KAK3864191.1"/>
    </source>
</evidence>
<dbReference type="AlphaFoldDB" id="A0AAE1EZF2"/>
<protein>
    <submittedName>
        <fullName evidence="2">Uncharacterized protein</fullName>
    </submittedName>
</protein>
<name>A0AAE1EZF2_PETCI</name>
<dbReference type="EMBL" id="JAWQEG010003846">
    <property type="protein sequence ID" value="KAK3864191.1"/>
    <property type="molecule type" value="Genomic_DNA"/>
</dbReference>
<gene>
    <name evidence="2" type="ORF">Pcinc_030100</name>
</gene>
<keyword evidence="3" id="KW-1185">Reference proteome</keyword>
<organism evidence="2 3">
    <name type="scientific">Petrolisthes cinctipes</name>
    <name type="common">Flat porcelain crab</name>
    <dbReference type="NCBI Taxonomy" id="88211"/>
    <lineage>
        <taxon>Eukaryota</taxon>
        <taxon>Metazoa</taxon>
        <taxon>Ecdysozoa</taxon>
        <taxon>Arthropoda</taxon>
        <taxon>Crustacea</taxon>
        <taxon>Multicrustacea</taxon>
        <taxon>Malacostraca</taxon>
        <taxon>Eumalacostraca</taxon>
        <taxon>Eucarida</taxon>
        <taxon>Decapoda</taxon>
        <taxon>Pleocyemata</taxon>
        <taxon>Anomura</taxon>
        <taxon>Galatheoidea</taxon>
        <taxon>Porcellanidae</taxon>
        <taxon>Petrolisthes</taxon>
    </lineage>
</organism>
<proteinExistence type="predicted"/>
<evidence type="ECO:0000313" key="3">
    <source>
        <dbReference type="Proteomes" id="UP001286313"/>
    </source>
</evidence>
<feature type="region of interest" description="Disordered" evidence="1">
    <location>
        <begin position="43"/>
        <end position="87"/>
    </location>
</feature>
<sequence length="117" mass="13444">MGQTLEKVYYQPQVNFVVWLGRQHILNMWARLQTKCPCYRQQHHQRHSPYSSRPSSPSRPPSPHYTSLKKATTTTTTTTSPPRIVRGGAVTDTLTSEVHLYDCPHNGSRQMPICPLW</sequence>